<protein>
    <submittedName>
        <fullName evidence="4">Gas vesicle protein GvpE</fullName>
    </submittedName>
    <submittedName>
        <fullName evidence="3">Transcriptional regulator, PadR family</fullName>
    </submittedName>
</protein>
<dbReference type="OrthoDB" id="56053at2157"/>
<reference evidence="3" key="3">
    <citation type="journal article" date="2019" name="Int. J. Syst. Evol. Microbiol.">
        <title>Natronolimnobius sulfurireducens sp. nov. and Halalkaliarchaeum desulfuricum gen. nov., sp. nov., the first sulfur-respiring alkaliphilic haloarchaea from hypersaline alkaline lakes.</title>
        <authorList>
            <person name="Sorokin D.Y."/>
            <person name="Yakimov M."/>
            <person name="Messina E."/>
            <person name="Merkel A.Y."/>
            <person name="Bale N.J."/>
            <person name="Sinninghe Damste J.S."/>
        </authorList>
    </citation>
    <scope>NUCLEOTIDE SEQUENCE</scope>
    <source>
        <strain evidence="4">AArc-Mg</strain>
        <strain evidence="3">AArc1</strain>
    </source>
</reference>
<dbReference type="KEGG" id="nag:AArcMg_2941"/>
<feature type="compositionally biased region" description="Polar residues" evidence="1">
    <location>
        <begin position="1"/>
        <end position="10"/>
    </location>
</feature>
<dbReference type="RefSeq" id="WP_117363313.1">
    <property type="nucleotide sequence ID" value="NZ_CP024047.1"/>
</dbReference>
<dbReference type="SUPFAM" id="SSF46785">
    <property type="entry name" value="Winged helix' DNA-binding domain"/>
    <property type="match status" value="1"/>
</dbReference>
<dbReference type="InterPro" id="IPR036390">
    <property type="entry name" value="WH_DNA-bd_sf"/>
</dbReference>
<evidence type="ECO:0000256" key="1">
    <source>
        <dbReference type="SAM" id="MobiDB-lite"/>
    </source>
</evidence>
<keyword evidence="5" id="KW-1185">Reference proteome</keyword>
<dbReference type="KEGG" id="nan:AArc1_0762"/>
<organism evidence="3 6">
    <name type="scientific">Natrarchaeobaculum sulfurireducens</name>
    <dbReference type="NCBI Taxonomy" id="2044521"/>
    <lineage>
        <taxon>Archaea</taxon>
        <taxon>Methanobacteriati</taxon>
        <taxon>Methanobacteriota</taxon>
        <taxon>Stenosarchaea group</taxon>
        <taxon>Halobacteria</taxon>
        <taxon>Halobacteriales</taxon>
        <taxon>Natrialbaceae</taxon>
        <taxon>Natrarchaeobaculum</taxon>
    </lineage>
</organism>
<dbReference type="Proteomes" id="UP000258707">
    <property type="component" value="Chromosome"/>
</dbReference>
<gene>
    <name evidence="3" type="ORF">AArc1_0762</name>
    <name evidence="4" type="ORF">AArcMg_2941</name>
</gene>
<name>A0A346PC59_9EURY</name>
<reference evidence="6" key="1">
    <citation type="submission" date="2017-10" db="EMBL/GenBank/DDBJ databases">
        <title>Phenotypic and genomic properties of facultatively anaerobic sulfur-reducing natronoarchaea from hypersaline soda lakes.</title>
        <authorList>
            <person name="Sorokin D.Y."/>
            <person name="Kublanov I.V."/>
            <person name="Roman P."/>
            <person name="Sinninghe Damste J.S."/>
            <person name="Golyshin P.N."/>
            <person name="Rojo D."/>
            <person name="Ciordia S."/>
            <person name="Mena Md.C."/>
            <person name="Ferrer M."/>
            <person name="Messina E."/>
            <person name="Smedile F."/>
            <person name="La Spada G."/>
            <person name="La Cono V."/>
            <person name="Yakimov M.M."/>
        </authorList>
    </citation>
    <scope>NUCLEOTIDE SEQUENCE [LARGE SCALE GENOMIC DNA]</scope>
    <source>
        <strain evidence="6">AArc1</strain>
    </source>
</reference>
<feature type="compositionally biased region" description="Basic and acidic residues" evidence="1">
    <location>
        <begin position="27"/>
        <end position="41"/>
    </location>
</feature>
<dbReference type="InterPro" id="IPR005149">
    <property type="entry name" value="Tscrpt_reg_PadR_N"/>
</dbReference>
<dbReference type="AlphaFoldDB" id="A0A346PC59"/>
<dbReference type="Gene3D" id="1.10.10.10">
    <property type="entry name" value="Winged helix-like DNA-binding domain superfamily/Winged helix DNA-binding domain"/>
    <property type="match status" value="1"/>
</dbReference>
<evidence type="ECO:0000313" key="5">
    <source>
        <dbReference type="Proteomes" id="UP000258613"/>
    </source>
</evidence>
<evidence type="ECO:0000313" key="4">
    <source>
        <dbReference type="EMBL" id="AXR82930.1"/>
    </source>
</evidence>
<evidence type="ECO:0000313" key="3">
    <source>
        <dbReference type="EMBL" id="AXR77104.1"/>
    </source>
</evidence>
<dbReference type="Proteomes" id="UP000258613">
    <property type="component" value="Chromosome"/>
</dbReference>
<proteinExistence type="predicted"/>
<feature type="region of interest" description="Disordered" evidence="1">
    <location>
        <begin position="1"/>
        <end position="41"/>
    </location>
</feature>
<evidence type="ECO:0000259" key="2">
    <source>
        <dbReference type="Pfam" id="PF03551"/>
    </source>
</evidence>
<feature type="domain" description="Transcription regulator PadR N-terminal" evidence="2">
    <location>
        <begin position="78"/>
        <end position="133"/>
    </location>
</feature>
<evidence type="ECO:0000313" key="6">
    <source>
        <dbReference type="Proteomes" id="UP000258707"/>
    </source>
</evidence>
<dbReference type="EMBL" id="CP027033">
    <property type="protein sequence ID" value="AXR82930.1"/>
    <property type="molecule type" value="Genomic_DNA"/>
</dbReference>
<sequence length="166" mass="18919">MRDNTFNTESALEELSRAAPPDQSSESYDRSPDRTTKSAEDVERELEELLDSVIDALPVGEVAFDDALVKENLDELLLMLIALHEETHGDELLTDLECVFDAHLSPGTVYPRLHELEDRDVLSMHAKVRTKEYSIVDPDYVRDTVEGTMMQHLAFGMLLYAFLNRY</sequence>
<reference evidence="5" key="2">
    <citation type="submission" date="2018-02" db="EMBL/GenBank/DDBJ databases">
        <title>Phenotypic and genomic properties of facultatively anaerobic sulfur-reducing natronoarchaea from hypersaline soda lakes.</title>
        <authorList>
            <person name="Sorokin D.Y."/>
            <person name="Kublanov I.V."/>
            <person name="Roman P."/>
            <person name="Sinninghe Damste J.S."/>
            <person name="Golyshin P.N."/>
            <person name="Rojo D."/>
            <person name="Ciordia S."/>
            <person name="Mena M.D.C."/>
            <person name="Ferrer M."/>
            <person name="Messina E."/>
            <person name="Smedile F."/>
            <person name="La Spada G."/>
            <person name="La Cono V."/>
            <person name="Yakimov M.M."/>
        </authorList>
    </citation>
    <scope>NUCLEOTIDE SEQUENCE [LARGE SCALE GENOMIC DNA]</scope>
    <source>
        <strain evidence="5">AArc-Mg</strain>
    </source>
</reference>
<dbReference type="GeneID" id="37643436"/>
<dbReference type="Pfam" id="PF03551">
    <property type="entry name" value="PadR"/>
    <property type="match status" value="1"/>
</dbReference>
<dbReference type="InterPro" id="IPR036388">
    <property type="entry name" value="WH-like_DNA-bd_sf"/>
</dbReference>
<accession>A0A346PC59</accession>
<dbReference type="EMBL" id="CP024047">
    <property type="protein sequence ID" value="AXR77104.1"/>
    <property type="molecule type" value="Genomic_DNA"/>
</dbReference>
<accession>A0A346PTT5</accession>